<evidence type="ECO:0000313" key="2">
    <source>
        <dbReference type="EMBL" id="PWN92791.1"/>
    </source>
</evidence>
<dbReference type="GeneID" id="37047505"/>
<organism evidence="2 3">
    <name type="scientific">Acaromyces ingoldii</name>
    <dbReference type="NCBI Taxonomy" id="215250"/>
    <lineage>
        <taxon>Eukaryota</taxon>
        <taxon>Fungi</taxon>
        <taxon>Dikarya</taxon>
        <taxon>Basidiomycota</taxon>
        <taxon>Ustilaginomycotina</taxon>
        <taxon>Exobasidiomycetes</taxon>
        <taxon>Exobasidiales</taxon>
        <taxon>Cryptobasidiaceae</taxon>
        <taxon>Acaromyces</taxon>
    </lineage>
</organism>
<reference evidence="2" key="1">
    <citation type="journal article" date="2018" name="Mol. Biol. Evol.">
        <title>Broad Genomic Sampling Reveals a Smut Pathogenic Ancestry of the Fungal Clade Ustilaginomycotina.</title>
        <authorList>
            <person name="Kijpornyongpan T."/>
            <person name="Mondo S.J."/>
            <person name="Barry K."/>
            <person name="Sandor L."/>
            <person name="Lee J."/>
            <person name="Lipzen A."/>
            <person name="Pangilinan J."/>
            <person name="LaButti K."/>
            <person name="Hainaut M."/>
            <person name="Henrissat B."/>
            <person name="Grigoriev I.V."/>
            <person name="Spatafora J.W."/>
            <person name="Aime M.C."/>
        </authorList>
    </citation>
    <scope>NUCLEOTIDE SEQUENCE [LARGE SCALE GENOMIC DNA]</scope>
    <source>
        <strain evidence="2">MCA 4198</strain>
    </source>
</reference>
<dbReference type="AlphaFoldDB" id="A0A316YU79"/>
<dbReference type="RefSeq" id="XP_025379989.1">
    <property type="nucleotide sequence ID" value="XM_025525589.1"/>
</dbReference>
<dbReference type="Proteomes" id="UP000245768">
    <property type="component" value="Unassembled WGS sequence"/>
</dbReference>
<feature type="compositionally biased region" description="Basic and acidic residues" evidence="1">
    <location>
        <begin position="97"/>
        <end position="107"/>
    </location>
</feature>
<accession>A0A316YU79</accession>
<feature type="region of interest" description="Disordered" evidence="1">
    <location>
        <begin position="57"/>
        <end position="107"/>
    </location>
</feature>
<keyword evidence="3" id="KW-1185">Reference proteome</keyword>
<gene>
    <name evidence="2" type="ORF">FA10DRAFT_5918</name>
</gene>
<evidence type="ECO:0000313" key="3">
    <source>
        <dbReference type="Proteomes" id="UP000245768"/>
    </source>
</evidence>
<evidence type="ECO:0000256" key="1">
    <source>
        <dbReference type="SAM" id="MobiDB-lite"/>
    </source>
</evidence>
<sequence length="107" mass="12333">MPKVNSSSKVSTPHLRVREAKSIVWQPSCLLACLPACRGRRCDWLVGFDRSSSRGDRILESKHRSWSHRQNTIQKRPKTGCPEVSKEDRRRAGRTTRRAETKTSQEM</sequence>
<proteinExistence type="predicted"/>
<protein>
    <submittedName>
        <fullName evidence="2">Uncharacterized protein</fullName>
    </submittedName>
</protein>
<dbReference type="InParanoid" id="A0A316YU79"/>
<dbReference type="EMBL" id="KZ819634">
    <property type="protein sequence ID" value="PWN92791.1"/>
    <property type="molecule type" value="Genomic_DNA"/>
</dbReference>
<name>A0A316YU79_9BASI</name>